<keyword evidence="1" id="KW-0472">Membrane</keyword>
<name>A0A1V1V899_PHODP</name>
<evidence type="ECO:0000313" key="4">
    <source>
        <dbReference type="EMBL" id="BAX56156.1"/>
    </source>
</evidence>
<dbReference type="Pfam" id="PF09834">
    <property type="entry name" value="DUF2061"/>
    <property type="match status" value="2"/>
</dbReference>
<dbReference type="InterPro" id="IPR018638">
    <property type="entry name" value="DUF2061_membrane"/>
</dbReference>
<dbReference type="EMBL" id="AP018045">
    <property type="protein sequence ID" value="BAX51877.1"/>
    <property type="molecule type" value="Genomic_DNA"/>
</dbReference>
<dbReference type="Proteomes" id="UP000516656">
    <property type="component" value="Chromosome 1"/>
</dbReference>
<gene>
    <name evidence="5" type="ORF">IC627_13185</name>
    <name evidence="3" type="ORF">PDPUS_1_00502</name>
    <name evidence="4" type="ORF">PDPUS_4_00028</name>
</gene>
<evidence type="ECO:0000313" key="7">
    <source>
        <dbReference type="Proteomes" id="UP000516656"/>
    </source>
</evidence>
<reference evidence="5 7" key="3">
    <citation type="submission" date="2020-09" db="EMBL/GenBank/DDBJ databases">
        <title>Complete, closed and curated genome sequences of Photobacterium damselae subsp. piscicida isolates from Australia indicate localised evolution and additional plasmid-borne pathogenicity mechanisms.</title>
        <authorList>
            <person name="Baseggio L."/>
            <person name="Silayeva O."/>
            <person name="Buller N."/>
            <person name="Landos M."/>
            <person name="Engelstaedter J."/>
            <person name="Barnes A.C."/>
        </authorList>
    </citation>
    <scope>NUCLEOTIDE SEQUENCE [LARGE SCALE GENOMIC DNA]</scope>
    <source>
        <strain evidence="5 7">AS-16-0540-1</strain>
    </source>
</reference>
<evidence type="ECO:0000259" key="2">
    <source>
        <dbReference type="Pfam" id="PF09834"/>
    </source>
</evidence>
<feature type="domain" description="DUF2061" evidence="2">
    <location>
        <begin position="1"/>
        <end position="52"/>
    </location>
</feature>
<geneLocation type="plasmid" evidence="4 6">
    <name>p91-197-2</name>
</geneLocation>
<dbReference type="Proteomes" id="UP000218676">
    <property type="component" value="Chromosome 1"/>
</dbReference>
<evidence type="ECO:0000313" key="6">
    <source>
        <dbReference type="Proteomes" id="UP000218676"/>
    </source>
</evidence>
<sequence length="133" mass="14880">MKKTISFAAIHFTVAFSVAYILTGDIILGSLIAMIEPMVNTVAFYFHEKVWQLKHLKQSAFSAPSKKTVSFAIVHFSVAFGVAYLLTGDVLIGSVMAMIEPAINTVAYYFHEKVWQKKEHNHTLLDAMVCQHS</sequence>
<reference evidence="6" key="2">
    <citation type="submission" date="2017-05" db="EMBL/GenBank/DDBJ databases">
        <title>Whole genome sequence of fish pathogenic bacteria, Photobacterium damselae subsp. piscicida, strain 91-197, isolated from hybrid striped bass (Morone sp.) in USA.</title>
        <authorList>
            <person name="Teru Y."/>
            <person name="Hikima J."/>
            <person name="Kono T."/>
            <person name="Sakai M."/>
            <person name="Takano T."/>
            <person name="Hawke J.P."/>
            <person name="Takeyama H."/>
            <person name="Aoki T."/>
        </authorList>
    </citation>
    <scope>NUCLEOTIDE SEQUENCE [LARGE SCALE GENOMIC DNA]</scope>
    <source>
        <strain evidence="6">91-197</strain>
        <plasmid evidence="6">p91-197-2</plasmid>
    </source>
</reference>
<evidence type="ECO:0000313" key="5">
    <source>
        <dbReference type="EMBL" id="QOD56171.1"/>
    </source>
</evidence>
<accession>A0A1V1V899</accession>
<feature type="transmembrane region" description="Helical" evidence="1">
    <location>
        <begin position="68"/>
        <end position="86"/>
    </location>
</feature>
<dbReference type="EMBL" id="CP061854">
    <property type="protein sequence ID" value="QOD56171.1"/>
    <property type="molecule type" value="Genomic_DNA"/>
</dbReference>
<proteinExistence type="predicted"/>
<keyword evidence="1" id="KW-1133">Transmembrane helix</keyword>
<dbReference type="RefSeq" id="WP_065170771.1">
    <property type="nucleotide sequence ID" value="NZ_AP018045.1"/>
</dbReference>
<keyword evidence="1" id="KW-0812">Transmembrane</keyword>
<reference evidence="3" key="1">
    <citation type="journal article" date="2017" name="Genome Announc.">
        <title>Whole-Genome Sequence of Photobacterium damselae subsp. piscicida Strain 91-197, Isolated from Hybrid Striped Bass (Morone sp.) in the United States.</title>
        <authorList>
            <person name="Teru Y."/>
            <person name="Hikima J."/>
            <person name="Kono T."/>
            <person name="Sakai M."/>
            <person name="Takano T."/>
            <person name="Hawke J.P."/>
            <person name="Takeyama H."/>
            <person name="Aoki T."/>
        </authorList>
    </citation>
    <scope>NUCLEOTIDE SEQUENCE</scope>
    <source>
        <strain evidence="3">91-197</strain>
        <plasmid evidence="4">p91-197-2</plasmid>
    </source>
</reference>
<keyword evidence="4" id="KW-0614">Plasmid</keyword>
<protein>
    <submittedName>
        <fullName evidence="5">DUF2061 domain-containing protein</fullName>
    </submittedName>
</protein>
<dbReference type="Proteomes" id="UP000218676">
    <property type="component" value="Plasmid p91-197-2"/>
</dbReference>
<feature type="domain" description="DUF2061" evidence="2">
    <location>
        <begin position="67"/>
        <end position="116"/>
    </location>
</feature>
<evidence type="ECO:0000256" key="1">
    <source>
        <dbReference type="SAM" id="Phobius"/>
    </source>
</evidence>
<evidence type="ECO:0000313" key="3">
    <source>
        <dbReference type="EMBL" id="BAX51877.1"/>
    </source>
</evidence>
<dbReference type="GeneID" id="93396736"/>
<dbReference type="AlphaFoldDB" id="A0A1V1V899"/>
<organism evidence="3 6">
    <name type="scientific">Photobacterium damsela subsp. piscicida</name>
    <name type="common">Pasteurella piscicida</name>
    <dbReference type="NCBI Taxonomy" id="38294"/>
    <lineage>
        <taxon>Bacteria</taxon>
        <taxon>Pseudomonadati</taxon>
        <taxon>Pseudomonadota</taxon>
        <taxon>Gammaproteobacteria</taxon>
        <taxon>Vibrionales</taxon>
        <taxon>Vibrionaceae</taxon>
        <taxon>Photobacterium</taxon>
    </lineage>
</organism>
<dbReference type="EMBL" id="AP018048">
    <property type="protein sequence ID" value="BAX56156.1"/>
    <property type="molecule type" value="Genomic_DNA"/>
</dbReference>